<keyword evidence="2" id="KW-1185">Reference proteome</keyword>
<comment type="caution">
    <text evidence="1">The sequence shown here is derived from an EMBL/GenBank/DDBJ whole genome shotgun (WGS) entry which is preliminary data.</text>
</comment>
<proteinExistence type="predicted"/>
<protein>
    <submittedName>
        <fullName evidence="1">Uncharacterized protein</fullName>
    </submittedName>
</protein>
<evidence type="ECO:0000313" key="1">
    <source>
        <dbReference type="EMBL" id="KAJ1146384.1"/>
    </source>
</evidence>
<name>A0AAV7R0Q1_PLEWA</name>
<reference evidence="1" key="1">
    <citation type="journal article" date="2022" name="bioRxiv">
        <title>Sequencing and chromosome-scale assembly of the giantPleurodeles waltlgenome.</title>
        <authorList>
            <person name="Brown T."/>
            <person name="Elewa A."/>
            <person name="Iarovenko S."/>
            <person name="Subramanian E."/>
            <person name="Araus A.J."/>
            <person name="Petzold A."/>
            <person name="Susuki M."/>
            <person name="Suzuki K.-i.T."/>
            <person name="Hayashi T."/>
            <person name="Toyoda A."/>
            <person name="Oliveira C."/>
            <person name="Osipova E."/>
            <person name="Leigh N.D."/>
            <person name="Simon A."/>
            <person name="Yun M.H."/>
        </authorList>
    </citation>
    <scope>NUCLEOTIDE SEQUENCE</scope>
    <source>
        <strain evidence="1">20211129_DDA</strain>
        <tissue evidence="1">Liver</tissue>
    </source>
</reference>
<dbReference type="Proteomes" id="UP001066276">
    <property type="component" value="Chromosome 6"/>
</dbReference>
<accession>A0AAV7R0Q1</accession>
<evidence type="ECO:0000313" key="2">
    <source>
        <dbReference type="Proteomes" id="UP001066276"/>
    </source>
</evidence>
<sequence>MPRTDVAYYPLGPGVRLSLCWVASEGPGTVLWERLPAVTDPGEAAVKSNTGCGAARCTPQALGRGLSPTAATSRLIH</sequence>
<dbReference type="AlphaFoldDB" id="A0AAV7R0Q1"/>
<organism evidence="1 2">
    <name type="scientific">Pleurodeles waltl</name>
    <name type="common">Iberian ribbed newt</name>
    <dbReference type="NCBI Taxonomy" id="8319"/>
    <lineage>
        <taxon>Eukaryota</taxon>
        <taxon>Metazoa</taxon>
        <taxon>Chordata</taxon>
        <taxon>Craniata</taxon>
        <taxon>Vertebrata</taxon>
        <taxon>Euteleostomi</taxon>
        <taxon>Amphibia</taxon>
        <taxon>Batrachia</taxon>
        <taxon>Caudata</taxon>
        <taxon>Salamandroidea</taxon>
        <taxon>Salamandridae</taxon>
        <taxon>Pleurodelinae</taxon>
        <taxon>Pleurodeles</taxon>
    </lineage>
</organism>
<gene>
    <name evidence="1" type="ORF">NDU88_012661</name>
</gene>
<dbReference type="EMBL" id="JANPWB010000010">
    <property type="protein sequence ID" value="KAJ1146384.1"/>
    <property type="molecule type" value="Genomic_DNA"/>
</dbReference>